<keyword evidence="1" id="KW-1277">Toxin-antitoxin system</keyword>
<keyword evidence="3" id="KW-1185">Reference proteome</keyword>
<dbReference type="RefSeq" id="WP_028750786.1">
    <property type="nucleotide sequence ID" value="NZ_JACIIG010000005.1"/>
</dbReference>
<protein>
    <submittedName>
        <fullName evidence="2">Toxin ParE1/3/4</fullName>
    </submittedName>
</protein>
<evidence type="ECO:0000256" key="1">
    <source>
        <dbReference type="ARBA" id="ARBA00022649"/>
    </source>
</evidence>
<reference evidence="2 3" key="1">
    <citation type="submission" date="2020-08" db="EMBL/GenBank/DDBJ databases">
        <title>Genomic Encyclopedia of Type Strains, Phase IV (KMG-V): Genome sequencing to study the core and pangenomes of soil and plant-associated prokaryotes.</title>
        <authorList>
            <person name="Whitman W."/>
        </authorList>
    </citation>
    <scope>NUCLEOTIDE SEQUENCE [LARGE SCALE GENOMIC DNA]</scope>
    <source>
        <strain evidence="2 3">SEMIA 492</strain>
    </source>
</reference>
<gene>
    <name evidence="2" type="ORF">GGE60_002437</name>
</gene>
<proteinExistence type="predicted"/>
<dbReference type="AlphaFoldDB" id="A0A7W7EJY3"/>
<name>A0A7W7EJY3_9HYPH</name>
<organism evidence="2 3">
    <name type="scientific">Rhizobium leucaenae</name>
    <dbReference type="NCBI Taxonomy" id="29450"/>
    <lineage>
        <taxon>Bacteria</taxon>
        <taxon>Pseudomonadati</taxon>
        <taxon>Pseudomonadota</taxon>
        <taxon>Alphaproteobacteria</taxon>
        <taxon>Hyphomicrobiales</taxon>
        <taxon>Rhizobiaceae</taxon>
        <taxon>Rhizobium/Agrobacterium group</taxon>
        <taxon>Rhizobium</taxon>
    </lineage>
</organism>
<evidence type="ECO:0000313" key="2">
    <source>
        <dbReference type="EMBL" id="MBB4568321.1"/>
    </source>
</evidence>
<dbReference type="EMBL" id="JACIIG010000005">
    <property type="protein sequence ID" value="MBB4568321.1"/>
    <property type="molecule type" value="Genomic_DNA"/>
</dbReference>
<evidence type="ECO:0000313" key="3">
    <source>
        <dbReference type="Proteomes" id="UP000543836"/>
    </source>
</evidence>
<comment type="caution">
    <text evidence="2">The sequence shown here is derived from an EMBL/GenBank/DDBJ whole genome shotgun (WGS) entry which is preliminary data.</text>
</comment>
<dbReference type="InterPro" id="IPR035093">
    <property type="entry name" value="RelE/ParE_toxin_dom_sf"/>
</dbReference>
<sequence>MERFAVEYRPEAVENLLDIAAYVFERSQNIKTSEGYVDRIYRRCEKIGDAPFGGVARDDLGPGIRLAVFEKSIVILYIIEGSTVWITNIFSGSRDYETLLTRP</sequence>
<dbReference type="Pfam" id="PF05016">
    <property type="entry name" value="ParE_toxin"/>
    <property type="match status" value="1"/>
</dbReference>
<dbReference type="Gene3D" id="3.30.2310.20">
    <property type="entry name" value="RelE-like"/>
    <property type="match status" value="1"/>
</dbReference>
<dbReference type="Proteomes" id="UP000543836">
    <property type="component" value="Unassembled WGS sequence"/>
</dbReference>
<dbReference type="OrthoDB" id="9814952at2"/>
<dbReference type="InterPro" id="IPR007712">
    <property type="entry name" value="RelE/ParE_toxin"/>
</dbReference>
<accession>A0A7W7EJY3</accession>